<dbReference type="AlphaFoldDB" id="A0A2H1GSZ8"/>
<evidence type="ECO:0000313" key="2">
    <source>
        <dbReference type="Proteomes" id="UP000245764"/>
    </source>
</evidence>
<name>A0A2H1GSZ8_ZYMTR</name>
<proteinExistence type="predicted"/>
<evidence type="ECO:0000313" key="1">
    <source>
        <dbReference type="EMBL" id="SMR56715.1"/>
    </source>
</evidence>
<reference evidence="2" key="1">
    <citation type="submission" date="2017-05" db="EMBL/GenBank/DDBJ databases">
        <authorList>
            <person name="Song R."/>
            <person name="Chenine A.L."/>
            <person name="Ruprecht R.M."/>
        </authorList>
    </citation>
    <scope>NUCLEOTIDE SEQUENCE [LARGE SCALE GENOMIC DNA]</scope>
</reference>
<dbReference type="EMBL" id="LT854260">
    <property type="protein sequence ID" value="SMR56715.1"/>
    <property type="molecule type" value="Genomic_DNA"/>
</dbReference>
<sequence>MDGTLEDAFISQTQLASPLPLDVRACFKVLETPELLEAILMELPADRYLLFSQRTCRRFRDTIRGSVYLQRKLFFQTTAMSCEDKLRCALPWHIDWTLPNPPNPILANVAISALIRDCNSVFMTQSTTFNIRKSVAVLRHKGQLWAMHRVQTEFLREKEAWPKVLTGPGNDVVLAWDLMRVTENDILPCRIFDLENTSLQNMYLVQPRVGVTVILYRGNPDATVMRDGKVVRRRRVSDMRSPAPGRPQDKSWTIKGQAYAKFDTFDQTIRQIFDEIDKIDETPQVA</sequence>
<organism evidence="1 2">
    <name type="scientific">Zymoseptoria tritici ST99CH_1E4</name>
    <dbReference type="NCBI Taxonomy" id="1276532"/>
    <lineage>
        <taxon>Eukaryota</taxon>
        <taxon>Fungi</taxon>
        <taxon>Dikarya</taxon>
        <taxon>Ascomycota</taxon>
        <taxon>Pezizomycotina</taxon>
        <taxon>Dothideomycetes</taxon>
        <taxon>Dothideomycetidae</taxon>
        <taxon>Mycosphaerellales</taxon>
        <taxon>Mycosphaerellaceae</taxon>
        <taxon>Zymoseptoria</taxon>
    </lineage>
</organism>
<accession>A0A2H1GSZ8</accession>
<protein>
    <recommendedName>
        <fullName evidence="3">F-box domain-containing protein</fullName>
    </recommendedName>
</protein>
<dbReference type="Proteomes" id="UP000245764">
    <property type="component" value="Chromosome 8"/>
</dbReference>
<gene>
    <name evidence="1" type="ORF">ZT1E4_G8312</name>
</gene>
<evidence type="ECO:0008006" key="3">
    <source>
        <dbReference type="Google" id="ProtNLM"/>
    </source>
</evidence>